<proteinExistence type="predicted"/>
<dbReference type="EMBL" id="ANOF01000063">
    <property type="protein sequence ID" value="EMI27598.1"/>
    <property type="molecule type" value="Genomic_DNA"/>
</dbReference>
<feature type="region of interest" description="Disordered" evidence="1">
    <location>
        <begin position="1"/>
        <end position="42"/>
    </location>
</feature>
<protein>
    <submittedName>
        <fullName evidence="2">Uncharacterized protein</fullName>
    </submittedName>
</protein>
<sequence length="42" mass="4878">MAAMHWLPTNKQTQTVSRREKGDISKRGIENAPRTTIQKIQR</sequence>
<evidence type="ECO:0000313" key="3">
    <source>
        <dbReference type="Proteomes" id="UP000011996"/>
    </source>
</evidence>
<name>M5S7H7_9BACT</name>
<reference evidence="2 3" key="1">
    <citation type="journal article" date="2013" name="Mar. Genomics">
        <title>Expression of sulfatases in Rhodopirellula baltica and the diversity of sulfatases in the genus Rhodopirellula.</title>
        <authorList>
            <person name="Wegner C.E."/>
            <person name="Richter-Heitmann T."/>
            <person name="Klindworth A."/>
            <person name="Klockow C."/>
            <person name="Richter M."/>
            <person name="Achstetter T."/>
            <person name="Glockner F.O."/>
            <person name="Harder J."/>
        </authorList>
    </citation>
    <scope>NUCLEOTIDE SEQUENCE [LARGE SCALE GENOMIC DNA]</scope>
    <source>
        <strain evidence="2 3">SH398</strain>
    </source>
</reference>
<feature type="compositionally biased region" description="Basic and acidic residues" evidence="1">
    <location>
        <begin position="17"/>
        <end position="29"/>
    </location>
</feature>
<feature type="compositionally biased region" description="Polar residues" evidence="1">
    <location>
        <begin position="33"/>
        <end position="42"/>
    </location>
</feature>
<dbReference type="AlphaFoldDB" id="M5S7H7"/>
<evidence type="ECO:0000313" key="2">
    <source>
        <dbReference type="EMBL" id="EMI27598.1"/>
    </source>
</evidence>
<organism evidence="2 3">
    <name type="scientific">Rhodopirellula europaea SH398</name>
    <dbReference type="NCBI Taxonomy" id="1263868"/>
    <lineage>
        <taxon>Bacteria</taxon>
        <taxon>Pseudomonadati</taxon>
        <taxon>Planctomycetota</taxon>
        <taxon>Planctomycetia</taxon>
        <taxon>Pirellulales</taxon>
        <taxon>Pirellulaceae</taxon>
        <taxon>Rhodopirellula</taxon>
    </lineage>
</organism>
<gene>
    <name evidence="2" type="ORF">RESH_02000</name>
</gene>
<evidence type="ECO:0000256" key="1">
    <source>
        <dbReference type="SAM" id="MobiDB-lite"/>
    </source>
</evidence>
<accession>M5S7H7</accession>
<comment type="caution">
    <text evidence="2">The sequence shown here is derived from an EMBL/GenBank/DDBJ whole genome shotgun (WGS) entry which is preliminary data.</text>
</comment>
<dbReference type="Proteomes" id="UP000011996">
    <property type="component" value="Unassembled WGS sequence"/>
</dbReference>
<dbReference type="PATRIC" id="fig|1263868.3.peg.2164"/>